<comment type="caution">
    <text evidence="1">The sequence shown here is derived from an EMBL/GenBank/DDBJ whole genome shotgun (WGS) entry which is preliminary data.</text>
</comment>
<name>A0ABW2M363_9FLAO</name>
<protein>
    <recommendedName>
        <fullName evidence="3">Lipoprotein</fullName>
    </recommendedName>
</protein>
<gene>
    <name evidence="1" type="ORF">ACFQO9_14550</name>
</gene>
<organism evidence="1 2">
    <name type="scientific">Chryseobacterium zhengzhouense</name>
    <dbReference type="NCBI Taxonomy" id="1636086"/>
    <lineage>
        <taxon>Bacteria</taxon>
        <taxon>Pseudomonadati</taxon>
        <taxon>Bacteroidota</taxon>
        <taxon>Flavobacteriia</taxon>
        <taxon>Flavobacteriales</taxon>
        <taxon>Weeksellaceae</taxon>
        <taxon>Chryseobacterium group</taxon>
        <taxon>Chryseobacterium</taxon>
    </lineage>
</organism>
<dbReference type="PROSITE" id="PS51257">
    <property type="entry name" value="PROKAR_LIPOPROTEIN"/>
    <property type="match status" value="1"/>
</dbReference>
<dbReference type="Proteomes" id="UP001596550">
    <property type="component" value="Unassembled WGS sequence"/>
</dbReference>
<evidence type="ECO:0000313" key="1">
    <source>
        <dbReference type="EMBL" id="MFC7347944.1"/>
    </source>
</evidence>
<reference evidence="2" key="1">
    <citation type="journal article" date="2019" name="Int. J. Syst. Evol. Microbiol.">
        <title>The Global Catalogue of Microorganisms (GCM) 10K type strain sequencing project: providing services to taxonomists for standard genome sequencing and annotation.</title>
        <authorList>
            <consortium name="The Broad Institute Genomics Platform"/>
            <consortium name="The Broad Institute Genome Sequencing Center for Infectious Disease"/>
            <person name="Wu L."/>
            <person name="Ma J."/>
        </authorList>
    </citation>
    <scope>NUCLEOTIDE SEQUENCE [LARGE SCALE GENOMIC DNA]</scope>
    <source>
        <strain evidence="2">CCUG 54781</strain>
    </source>
</reference>
<dbReference type="EMBL" id="JBHTCR010000007">
    <property type="protein sequence ID" value="MFC7347944.1"/>
    <property type="molecule type" value="Genomic_DNA"/>
</dbReference>
<sequence length="245" mass="27121">MRTRFFLYLFSVATLVLSCSNDDDEQITTPQPEAFTMEGAKGMSTGTTSTGGTSAPAGFTWSEIKSPQSTWGFSGTIPDRMLADDFVVPSGQKWSIQNIYFYAYQTNFSGTTFPLNELYFEIYSSDPSVAGAVKIYGDLTSNRYVSSEETKMYRILQGQTDNTTRKIYKVKTQTPDLNLSAGTYWIKWGSKASSGTHYFPQLPHDGTKVNNAKQFLVSNSTWTNLNDGGKTVSLPIEISGTKLPQ</sequence>
<accession>A0ABW2M363</accession>
<proteinExistence type="predicted"/>
<keyword evidence="2" id="KW-1185">Reference proteome</keyword>
<evidence type="ECO:0008006" key="3">
    <source>
        <dbReference type="Google" id="ProtNLM"/>
    </source>
</evidence>
<evidence type="ECO:0000313" key="2">
    <source>
        <dbReference type="Proteomes" id="UP001596550"/>
    </source>
</evidence>
<dbReference type="RefSeq" id="WP_378180700.1">
    <property type="nucleotide sequence ID" value="NZ_JBHTCR010000007.1"/>
</dbReference>